<feature type="domain" description="PASTA" evidence="3">
    <location>
        <begin position="520"/>
        <end position="586"/>
    </location>
</feature>
<protein>
    <recommendedName>
        <fullName evidence="6">PKD domain-containing protein</fullName>
    </recommendedName>
</protein>
<evidence type="ECO:0000256" key="1">
    <source>
        <dbReference type="SAM" id="MobiDB-lite"/>
    </source>
</evidence>
<dbReference type="InterPro" id="IPR022409">
    <property type="entry name" value="PKD/Chitinase_dom"/>
</dbReference>
<evidence type="ECO:0000259" key="2">
    <source>
        <dbReference type="PROSITE" id="PS50093"/>
    </source>
</evidence>
<feature type="domain" description="PKD" evidence="2">
    <location>
        <begin position="467"/>
        <end position="525"/>
    </location>
</feature>
<dbReference type="EMBL" id="NMUL01000036">
    <property type="protein sequence ID" value="OXM63204.1"/>
    <property type="molecule type" value="Genomic_DNA"/>
</dbReference>
<dbReference type="SUPFAM" id="SSF49299">
    <property type="entry name" value="PKD domain"/>
    <property type="match status" value="1"/>
</dbReference>
<dbReference type="SMART" id="SM00089">
    <property type="entry name" value="PKD"/>
    <property type="match status" value="1"/>
</dbReference>
<proteinExistence type="predicted"/>
<dbReference type="Pfam" id="PF18911">
    <property type="entry name" value="PKD_4"/>
    <property type="match status" value="1"/>
</dbReference>
<dbReference type="CDD" id="cd00146">
    <property type="entry name" value="PKD"/>
    <property type="match status" value="1"/>
</dbReference>
<dbReference type="Gene3D" id="3.30.10.20">
    <property type="match status" value="1"/>
</dbReference>
<dbReference type="InterPro" id="IPR035986">
    <property type="entry name" value="PKD_dom_sf"/>
</dbReference>
<dbReference type="RefSeq" id="WP_093951180.1">
    <property type="nucleotide sequence ID" value="NZ_NMUL01000036.1"/>
</dbReference>
<dbReference type="InterPro" id="IPR000601">
    <property type="entry name" value="PKD_dom"/>
</dbReference>
<evidence type="ECO:0008006" key="6">
    <source>
        <dbReference type="Google" id="ProtNLM"/>
    </source>
</evidence>
<comment type="caution">
    <text evidence="4">The sequence shown here is derived from an EMBL/GenBank/DDBJ whole genome shotgun (WGS) entry which is preliminary data.</text>
</comment>
<keyword evidence="5" id="KW-1185">Reference proteome</keyword>
<feature type="compositionally biased region" description="Basic and acidic residues" evidence="1">
    <location>
        <begin position="366"/>
        <end position="379"/>
    </location>
</feature>
<sequence>MRGGLARAGAFLGAAAVAVGGLVAAGTGHGYPAQDVRMRSGSAWLASSGVGQVSLLDGTSAEVAAQVQVGPPGHALDVVQRDSTAYAVDRSAGTVRRVDGATFEPAAPVTPIDQARDGLTAFAGTDTLYTLDTQRGLLAGRDPLTLAPRGAPQSLAARLSAGTAALDDADRLWTVDDATGDLTWIAGGARTTHRGLVPPGRNVLAAAGGEVVVVSPGARTATSVSPVTGEVAATIPLDLRPDDTVQVSGSPHHDRAYVVVSRGLLDICDLGAANCDTVVPLDAADRRLGAAVEAGDRLFVPDYSTGQVTIVDLTHPSVLARSKVLTPPAPFQLFNRDGIVFFNDPASERAGVIRLDGGVRPIAKYDPADPHKGLHDDHPAPSVPPAPSGQQPSPDQTPPPGTAPSPVPAPPTDGPGTPTGPDPVPPASGVPTTGPPATAPDLRVTLSKAAPQPGEDVSLRVDNAAGGAPATARWDFGDGSQADGVTVTHHWTAEKTYQVSVRATADGQEAATSVSVQVTPPPSVTVPDVVGMPEAGARGALTASNLVPVVTRSTSYTVPAGVVLAQTPKGGTSAAPRTEVTITVSGGKPAPVDLMARAAGAAWATGAGTLTFNGNDGDVRGFALTRHGLTEGGCALEDGTAPDPYLETHPQWVDNGFINGVYTLPRPIVAGDHFRSKIGFVWCNPNEAGDATFVVSVIGPDGVATDVARVHDTSADRVMRQIDADLSAHAGATRIRLRIEAGASSGQDWASWIGPRIGA</sequence>
<evidence type="ECO:0000259" key="3">
    <source>
        <dbReference type="PROSITE" id="PS51178"/>
    </source>
</evidence>
<dbReference type="InterPro" id="IPR005543">
    <property type="entry name" value="PASTA_dom"/>
</dbReference>
<dbReference type="InterPro" id="IPR013783">
    <property type="entry name" value="Ig-like_fold"/>
</dbReference>
<dbReference type="Proteomes" id="UP000215199">
    <property type="component" value="Unassembled WGS sequence"/>
</dbReference>
<reference evidence="5" key="1">
    <citation type="submission" date="2017-07" db="EMBL/GenBank/DDBJ databases">
        <title>Comparative genome mining reveals phylogenetic distribution patterns of secondary metabolites in Amycolatopsis.</title>
        <authorList>
            <person name="Adamek M."/>
            <person name="Alanjary M."/>
            <person name="Sales-Ortells H."/>
            <person name="Goodfellow M."/>
            <person name="Bull A.T."/>
            <person name="Kalinowski J."/>
            <person name="Ziemert N."/>
        </authorList>
    </citation>
    <scope>NUCLEOTIDE SEQUENCE [LARGE SCALE GENOMIC DNA]</scope>
    <source>
        <strain evidence="5">H5</strain>
    </source>
</reference>
<dbReference type="SMART" id="SM00740">
    <property type="entry name" value="PASTA"/>
    <property type="match status" value="1"/>
</dbReference>
<feature type="region of interest" description="Disordered" evidence="1">
    <location>
        <begin position="364"/>
        <end position="441"/>
    </location>
</feature>
<dbReference type="AlphaFoldDB" id="A0A229SX20"/>
<organism evidence="4 5">
    <name type="scientific">Amycolatopsis vastitatis</name>
    <dbReference type="NCBI Taxonomy" id="1905142"/>
    <lineage>
        <taxon>Bacteria</taxon>
        <taxon>Bacillati</taxon>
        <taxon>Actinomycetota</taxon>
        <taxon>Actinomycetes</taxon>
        <taxon>Pseudonocardiales</taxon>
        <taxon>Pseudonocardiaceae</taxon>
        <taxon>Amycolatopsis</taxon>
    </lineage>
</organism>
<dbReference type="Pfam" id="PF03793">
    <property type="entry name" value="PASTA"/>
    <property type="match status" value="1"/>
</dbReference>
<dbReference type="PROSITE" id="PS50093">
    <property type="entry name" value="PKD"/>
    <property type="match status" value="1"/>
</dbReference>
<feature type="compositionally biased region" description="Pro residues" evidence="1">
    <location>
        <begin position="395"/>
        <end position="438"/>
    </location>
</feature>
<dbReference type="GO" id="GO:0005975">
    <property type="term" value="P:carbohydrate metabolic process"/>
    <property type="evidence" value="ECO:0007669"/>
    <property type="project" value="UniProtKB-ARBA"/>
</dbReference>
<evidence type="ECO:0000313" key="5">
    <source>
        <dbReference type="Proteomes" id="UP000215199"/>
    </source>
</evidence>
<dbReference type="SUPFAM" id="SSF51004">
    <property type="entry name" value="C-terminal (heme d1) domain of cytochrome cd1-nitrite reductase"/>
    <property type="match status" value="1"/>
</dbReference>
<evidence type="ECO:0000313" key="4">
    <source>
        <dbReference type="EMBL" id="OXM63204.1"/>
    </source>
</evidence>
<dbReference type="InterPro" id="IPR015943">
    <property type="entry name" value="WD40/YVTN_repeat-like_dom_sf"/>
</dbReference>
<name>A0A229SX20_9PSEU</name>
<dbReference type="CDD" id="cd06577">
    <property type="entry name" value="PASTA_pknB"/>
    <property type="match status" value="1"/>
</dbReference>
<dbReference type="OrthoDB" id="3202743at2"/>
<accession>A0A229SX20</accession>
<gene>
    <name evidence="4" type="ORF">CF165_31225</name>
</gene>
<dbReference type="PROSITE" id="PS51178">
    <property type="entry name" value="PASTA"/>
    <property type="match status" value="1"/>
</dbReference>
<dbReference type="InterPro" id="IPR011048">
    <property type="entry name" value="Haem_d1_sf"/>
</dbReference>
<dbReference type="Gene3D" id="2.60.40.10">
    <property type="entry name" value="Immunoglobulins"/>
    <property type="match status" value="1"/>
</dbReference>
<dbReference type="Gene3D" id="2.130.10.10">
    <property type="entry name" value="YVTN repeat-like/Quinoprotein amine dehydrogenase"/>
    <property type="match status" value="2"/>
</dbReference>